<dbReference type="EMBL" id="CAADFZ010000013">
    <property type="protein sequence ID" value="VFK60781.1"/>
    <property type="molecule type" value="Genomic_DNA"/>
</dbReference>
<accession>A0A451A435</accession>
<gene>
    <name evidence="2" type="ORF">BECKUNK1418G_GA0071005_101323</name>
    <name evidence="3" type="ORF">BECKUNK1418H_GA0071006_101423</name>
</gene>
<organism evidence="2">
    <name type="scientific">Candidatus Kentrum sp. UNK</name>
    <dbReference type="NCBI Taxonomy" id="2126344"/>
    <lineage>
        <taxon>Bacteria</taxon>
        <taxon>Pseudomonadati</taxon>
        <taxon>Pseudomonadota</taxon>
        <taxon>Gammaproteobacteria</taxon>
        <taxon>Candidatus Kentrum</taxon>
    </lineage>
</organism>
<dbReference type="InterPro" id="IPR041633">
    <property type="entry name" value="Polbeta"/>
</dbReference>
<reference evidence="2" key="1">
    <citation type="submission" date="2019-02" db="EMBL/GenBank/DDBJ databases">
        <authorList>
            <person name="Gruber-Vodicka R. H."/>
            <person name="Seah K. B. B."/>
        </authorList>
    </citation>
    <scope>NUCLEOTIDE SEQUENCE</scope>
    <source>
        <strain evidence="3">BECK_BY19</strain>
        <strain evidence="2">BECK_BY8</strain>
    </source>
</reference>
<dbReference type="Pfam" id="PF18765">
    <property type="entry name" value="Polbeta"/>
    <property type="match status" value="1"/>
</dbReference>
<evidence type="ECO:0000259" key="1">
    <source>
        <dbReference type="Pfam" id="PF18765"/>
    </source>
</evidence>
<dbReference type="Gene3D" id="3.30.460.10">
    <property type="entry name" value="Beta Polymerase, domain 2"/>
    <property type="match status" value="1"/>
</dbReference>
<dbReference type="CDD" id="cd05403">
    <property type="entry name" value="NT_KNTase_like"/>
    <property type="match status" value="1"/>
</dbReference>
<evidence type="ECO:0000313" key="3">
    <source>
        <dbReference type="EMBL" id="VFK69469.1"/>
    </source>
</evidence>
<dbReference type="SUPFAM" id="SSF81301">
    <property type="entry name" value="Nucleotidyltransferase"/>
    <property type="match status" value="1"/>
</dbReference>
<dbReference type="GO" id="GO:0016740">
    <property type="term" value="F:transferase activity"/>
    <property type="evidence" value="ECO:0007669"/>
    <property type="project" value="UniProtKB-KW"/>
</dbReference>
<name>A0A451A435_9GAMM</name>
<dbReference type="EMBL" id="CAADGD010000014">
    <property type="protein sequence ID" value="VFK69469.1"/>
    <property type="molecule type" value="Genomic_DNA"/>
</dbReference>
<evidence type="ECO:0000313" key="2">
    <source>
        <dbReference type="EMBL" id="VFK60781.1"/>
    </source>
</evidence>
<dbReference type="AlphaFoldDB" id="A0A451A435"/>
<keyword evidence="2" id="KW-0808">Transferase</keyword>
<proteinExistence type="predicted"/>
<sequence length="123" mass="13776">MAIRLSERLIRELTRSLEESFGPIDAIVFGSRTDDARRGGDIDLAIPGNLTREEFRAKRARFLANLLRRGFDLDIDLVQTADAPPLLQREIQRRGVPLCHCRSDVAPGNEAKTSKKAGFTDNK</sequence>
<feature type="domain" description="Polymerase beta nucleotidyltransferase" evidence="1">
    <location>
        <begin position="14"/>
        <end position="99"/>
    </location>
</feature>
<protein>
    <submittedName>
        <fullName evidence="2">Nucleotidyltransferase domain-containing protein</fullName>
    </submittedName>
</protein>
<dbReference type="InterPro" id="IPR043519">
    <property type="entry name" value="NT_sf"/>
</dbReference>